<dbReference type="Proteomes" id="UP001516620">
    <property type="component" value="Unassembled WGS sequence"/>
</dbReference>
<organism evidence="8 9">
    <name type="scientific">Paenibacillus rhizolycopersici</name>
    <dbReference type="NCBI Taxonomy" id="2780073"/>
    <lineage>
        <taxon>Bacteria</taxon>
        <taxon>Bacillati</taxon>
        <taxon>Bacillota</taxon>
        <taxon>Bacilli</taxon>
        <taxon>Bacillales</taxon>
        <taxon>Paenibacillaceae</taxon>
        <taxon>Paenibacillus</taxon>
    </lineage>
</organism>
<feature type="transmembrane region" description="Helical" evidence="6">
    <location>
        <begin position="263"/>
        <end position="286"/>
    </location>
</feature>
<dbReference type="InterPro" id="IPR051449">
    <property type="entry name" value="ABC-2_transporter_component"/>
</dbReference>
<feature type="transmembrane region" description="Helical" evidence="6">
    <location>
        <begin position="21"/>
        <end position="43"/>
    </location>
</feature>
<dbReference type="PANTHER" id="PTHR30294">
    <property type="entry name" value="MEMBRANE COMPONENT OF ABC TRANSPORTER YHHJ-RELATED"/>
    <property type="match status" value="1"/>
</dbReference>
<dbReference type="EMBL" id="JADCNN020000003">
    <property type="protein sequence ID" value="MBM6994909.1"/>
    <property type="molecule type" value="Genomic_DNA"/>
</dbReference>
<feature type="transmembrane region" description="Helical" evidence="6">
    <location>
        <begin position="183"/>
        <end position="205"/>
    </location>
</feature>
<sequence length="377" mass="40648">MNTLSIALKELKRETRNRWTLVFMLAFPIVLMLILGTALSNAFGGTAQVGDIRVLVRDNGENPALTQAFGIFVKETADMGLSFESLATEIDGRSEVEKGHYDEYVELGRQGMSLYLSGWNAIQSNVVQGMMAAFAERYNAILAIEKNTPGQAAAAMAASSMKTRDYIKETSITADRQPGSLDYYALAMTSMIALWSSLSASRLISGEIRQGTSTRLAASPIGKGEIFAGKVLGNLVINMLCVLILILFSKFAFQAYWGNHPAAVLAVLGSEVVMGVSLGLAVSYVLKDAATQGVLMILTQVASFFGGAYFPMGADEDLGVIGYAANLSPIRWANVAITRIIYNDQVSVMWPVVALNLSLAIVLLAAAAWMMRRKEGL</sequence>
<feature type="transmembrane region" description="Helical" evidence="6">
    <location>
        <begin position="348"/>
        <end position="371"/>
    </location>
</feature>
<feature type="transmembrane region" description="Helical" evidence="6">
    <location>
        <begin position="235"/>
        <end position="257"/>
    </location>
</feature>
<evidence type="ECO:0000256" key="3">
    <source>
        <dbReference type="ARBA" id="ARBA00022692"/>
    </source>
</evidence>
<evidence type="ECO:0000256" key="2">
    <source>
        <dbReference type="ARBA" id="ARBA00022475"/>
    </source>
</evidence>
<comment type="caution">
    <text evidence="8">The sequence shown here is derived from an EMBL/GenBank/DDBJ whole genome shotgun (WGS) entry which is preliminary data.</text>
</comment>
<keyword evidence="4 6" id="KW-1133">Transmembrane helix</keyword>
<dbReference type="PANTHER" id="PTHR30294:SF48">
    <property type="entry name" value="LINEARMYCIN RESISTANCE PERMEASE PROTEIN LNRM"/>
    <property type="match status" value="1"/>
</dbReference>
<proteinExistence type="predicted"/>
<feature type="transmembrane region" description="Helical" evidence="6">
    <location>
        <begin position="293"/>
        <end position="312"/>
    </location>
</feature>
<evidence type="ECO:0000256" key="4">
    <source>
        <dbReference type="ARBA" id="ARBA00022989"/>
    </source>
</evidence>
<evidence type="ECO:0000313" key="9">
    <source>
        <dbReference type="Proteomes" id="UP001516620"/>
    </source>
</evidence>
<evidence type="ECO:0000256" key="5">
    <source>
        <dbReference type="ARBA" id="ARBA00023136"/>
    </source>
</evidence>
<protein>
    <submittedName>
        <fullName evidence="8">ABC transporter permease</fullName>
    </submittedName>
</protein>
<comment type="subcellular location">
    <subcellularLocation>
        <location evidence="1">Cell membrane</location>
        <topology evidence="1">Multi-pass membrane protein</topology>
    </subcellularLocation>
</comment>
<evidence type="ECO:0000256" key="6">
    <source>
        <dbReference type="SAM" id="Phobius"/>
    </source>
</evidence>
<keyword evidence="3 6" id="KW-0812">Transmembrane</keyword>
<feature type="domain" description="ABC-2 type transporter transmembrane" evidence="7">
    <location>
        <begin position="18"/>
        <end position="368"/>
    </location>
</feature>
<name>A0ABS2H5W8_9BACL</name>
<dbReference type="RefSeq" id="WP_193416377.1">
    <property type="nucleotide sequence ID" value="NZ_JADCNN020000003.1"/>
</dbReference>
<evidence type="ECO:0000259" key="7">
    <source>
        <dbReference type="Pfam" id="PF12698"/>
    </source>
</evidence>
<keyword evidence="2" id="KW-1003">Cell membrane</keyword>
<keyword evidence="5 6" id="KW-0472">Membrane</keyword>
<keyword evidence="9" id="KW-1185">Reference proteome</keyword>
<gene>
    <name evidence="8" type="ORF">IM700_004440</name>
</gene>
<dbReference type="Pfam" id="PF12698">
    <property type="entry name" value="ABC2_membrane_3"/>
    <property type="match status" value="1"/>
</dbReference>
<evidence type="ECO:0000313" key="8">
    <source>
        <dbReference type="EMBL" id="MBM6994909.1"/>
    </source>
</evidence>
<accession>A0ABS2H5W8</accession>
<evidence type="ECO:0000256" key="1">
    <source>
        <dbReference type="ARBA" id="ARBA00004651"/>
    </source>
</evidence>
<reference evidence="8 9" key="1">
    <citation type="submission" date="2021-01" db="EMBL/GenBank/DDBJ databases">
        <title>Paenibacillus sp.nov. isolated from the rhizosphere soil of tomato plant.</title>
        <authorList>
            <person name="Thin K.K."/>
            <person name="Zhang X."/>
            <person name="He S."/>
        </authorList>
    </citation>
    <scope>NUCLEOTIDE SEQUENCE [LARGE SCALE GENOMIC DNA]</scope>
    <source>
        <strain evidence="8 9">DXFW5</strain>
    </source>
</reference>
<dbReference type="InterPro" id="IPR013525">
    <property type="entry name" value="ABC2_TM"/>
</dbReference>